<proteinExistence type="predicted"/>
<evidence type="ECO:0000313" key="2">
    <source>
        <dbReference type="EMBL" id="SEC95811.1"/>
    </source>
</evidence>
<reference evidence="2 3" key="1">
    <citation type="submission" date="2016-10" db="EMBL/GenBank/DDBJ databases">
        <authorList>
            <person name="de Groot N.N."/>
        </authorList>
    </citation>
    <scope>NUCLEOTIDE SEQUENCE [LARGE SCALE GENOMIC DNA]</scope>
    <source>
        <strain evidence="2 3">GAS522</strain>
    </source>
</reference>
<protein>
    <submittedName>
        <fullName evidence="2">Uncharacterized protein</fullName>
    </submittedName>
</protein>
<dbReference type="EMBL" id="FNTI01000001">
    <property type="protein sequence ID" value="SEC95811.1"/>
    <property type="molecule type" value="Genomic_DNA"/>
</dbReference>
<evidence type="ECO:0000313" key="3">
    <source>
        <dbReference type="Proteomes" id="UP000183208"/>
    </source>
</evidence>
<keyword evidence="1" id="KW-0175">Coiled coil</keyword>
<dbReference type="AlphaFoldDB" id="A0A1M6XAG8"/>
<feature type="coiled-coil region" evidence="1">
    <location>
        <begin position="72"/>
        <end position="152"/>
    </location>
</feature>
<gene>
    <name evidence="2" type="ORF">SAMN05444171_2683</name>
</gene>
<dbReference type="RefSeq" id="WP_074819648.1">
    <property type="nucleotide sequence ID" value="NZ_FNTI01000001.1"/>
</dbReference>
<sequence length="158" mass="18259">MAYRNNQQLREDIWDYRNRSSIRESENVLRFPRSDEEDYGETALDLVNQAAELFDSMESHARETEANAQSLCKSLAEKLLLAERQKEAAERAQLETITELNRRLQEATRALKHAEKRVESAEDYATAAEFRAQAAENQLFKANRELAAVEEAIRTRLL</sequence>
<evidence type="ECO:0000256" key="1">
    <source>
        <dbReference type="SAM" id="Coils"/>
    </source>
</evidence>
<accession>A0A1M6XAG8</accession>
<name>A0A1M6XAG8_9BRAD</name>
<dbReference type="Proteomes" id="UP000183208">
    <property type="component" value="Unassembled WGS sequence"/>
</dbReference>
<organism evidence="2 3">
    <name type="scientific">Bradyrhizobium lablabi</name>
    <dbReference type="NCBI Taxonomy" id="722472"/>
    <lineage>
        <taxon>Bacteria</taxon>
        <taxon>Pseudomonadati</taxon>
        <taxon>Pseudomonadota</taxon>
        <taxon>Alphaproteobacteria</taxon>
        <taxon>Hyphomicrobiales</taxon>
        <taxon>Nitrobacteraceae</taxon>
        <taxon>Bradyrhizobium</taxon>
    </lineage>
</organism>
<dbReference type="Gene3D" id="1.20.120.810">
    <property type="entry name" value="Vinculin, Vh2 four-helix bundle"/>
    <property type="match status" value="1"/>
</dbReference>